<dbReference type="EMBL" id="LAZR01000303">
    <property type="protein sequence ID" value="KKN75809.1"/>
    <property type="molecule type" value="Genomic_DNA"/>
</dbReference>
<protein>
    <submittedName>
        <fullName evidence="1">Uncharacterized protein</fullName>
    </submittedName>
</protein>
<sequence>MSGPQPVNHPNAIAGQLRIDPTDTTRFGVYSTGTVKKHPYGLRYRVGDRVFKYIRGGAALQPRKGGHNMGAFSGVTGGNVTARAIGDVWVDILLDGTTGGTAWFGTKNEMVGGMWVQPDTTNLQFRMITGHEKGANGGIIKVYLDGPITRTMIATSFMEIAQNPYRNLQHAGNNFTSVFGVPTTVIASGSYGWGQTWGPCVLNPNTPVADTASWRTVCFRNDGSISGFDDIIGETGHQVAGFVIDNTSPGSDNPPFIFLQISPF</sequence>
<comment type="caution">
    <text evidence="1">The sequence shown here is derived from an EMBL/GenBank/DDBJ whole genome shotgun (WGS) entry which is preliminary data.</text>
</comment>
<evidence type="ECO:0000313" key="1">
    <source>
        <dbReference type="EMBL" id="KKN75809.1"/>
    </source>
</evidence>
<accession>A0A0F9T9G2</accession>
<reference evidence="1" key="1">
    <citation type="journal article" date="2015" name="Nature">
        <title>Complex archaea that bridge the gap between prokaryotes and eukaryotes.</title>
        <authorList>
            <person name="Spang A."/>
            <person name="Saw J.H."/>
            <person name="Jorgensen S.L."/>
            <person name="Zaremba-Niedzwiedzka K."/>
            <person name="Martijn J."/>
            <person name="Lind A.E."/>
            <person name="van Eijk R."/>
            <person name="Schleper C."/>
            <person name="Guy L."/>
            <person name="Ettema T.J."/>
        </authorList>
    </citation>
    <scope>NUCLEOTIDE SEQUENCE</scope>
</reference>
<organism evidence="1">
    <name type="scientific">marine sediment metagenome</name>
    <dbReference type="NCBI Taxonomy" id="412755"/>
    <lineage>
        <taxon>unclassified sequences</taxon>
        <taxon>metagenomes</taxon>
        <taxon>ecological metagenomes</taxon>
    </lineage>
</organism>
<dbReference type="AlphaFoldDB" id="A0A0F9T9G2"/>
<name>A0A0F9T9G2_9ZZZZ</name>
<proteinExistence type="predicted"/>
<gene>
    <name evidence="1" type="ORF">LCGC14_0376850</name>
</gene>